<evidence type="ECO:0000313" key="3">
    <source>
        <dbReference type="EMBL" id="QDQ27906.1"/>
    </source>
</evidence>
<dbReference type="PANTHER" id="PTHR30469:SF15">
    <property type="entry name" value="HLYD FAMILY OF SECRETION PROTEINS"/>
    <property type="match status" value="1"/>
</dbReference>
<dbReference type="GO" id="GO:0015562">
    <property type="term" value="F:efflux transmembrane transporter activity"/>
    <property type="evidence" value="ECO:0007669"/>
    <property type="project" value="TreeGrafter"/>
</dbReference>
<evidence type="ECO:0000313" key="4">
    <source>
        <dbReference type="Proteomes" id="UP000317550"/>
    </source>
</evidence>
<organism evidence="3 4">
    <name type="scientific">Chitinimonas arctica</name>
    <dbReference type="NCBI Taxonomy" id="2594795"/>
    <lineage>
        <taxon>Bacteria</taxon>
        <taxon>Pseudomonadati</taxon>
        <taxon>Pseudomonadota</taxon>
        <taxon>Betaproteobacteria</taxon>
        <taxon>Neisseriales</taxon>
        <taxon>Chitinibacteraceae</taxon>
        <taxon>Chitinimonas</taxon>
    </lineage>
</organism>
<dbReference type="RefSeq" id="WP_144279293.1">
    <property type="nucleotide sequence ID" value="NZ_CP041730.1"/>
</dbReference>
<dbReference type="SUPFAM" id="SSF111369">
    <property type="entry name" value="HlyD-like secretion proteins"/>
    <property type="match status" value="1"/>
</dbReference>
<dbReference type="InterPro" id="IPR006143">
    <property type="entry name" value="RND_pump_MFP"/>
</dbReference>
<evidence type="ECO:0000256" key="1">
    <source>
        <dbReference type="ARBA" id="ARBA00009477"/>
    </source>
</evidence>
<feature type="region of interest" description="Disordered" evidence="2">
    <location>
        <begin position="310"/>
        <end position="339"/>
    </location>
</feature>
<dbReference type="EMBL" id="CP041730">
    <property type="protein sequence ID" value="QDQ27906.1"/>
    <property type="molecule type" value="Genomic_DNA"/>
</dbReference>
<accession>A0A516SIE0</accession>
<feature type="compositionally biased region" description="Basic and acidic residues" evidence="2">
    <location>
        <begin position="313"/>
        <end position="323"/>
    </location>
</feature>
<dbReference type="PANTHER" id="PTHR30469">
    <property type="entry name" value="MULTIDRUG RESISTANCE PROTEIN MDTA"/>
    <property type="match status" value="1"/>
</dbReference>
<evidence type="ECO:0000256" key="2">
    <source>
        <dbReference type="SAM" id="MobiDB-lite"/>
    </source>
</evidence>
<protein>
    <submittedName>
        <fullName evidence="3">Efflux RND transporter periplasmic adaptor subunit</fullName>
    </submittedName>
</protein>
<dbReference type="Gene3D" id="2.40.30.170">
    <property type="match status" value="1"/>
</dbReference>
<dbReference type="Gene3D" id="2.40.420.20">
    <property type="match status" value="1"/>
</dbReference>
<gene>
    <name evidence="3" type="ORF">FNU76_17000</name>
</gene>
<sequence length="381" mass="39689">MKNRHRLGLAAITVILLAGGAVLVKPKAASDTAPKVDRAALTVSATRPYTADWPLVLQASGPLAAWQEASISAELGGLQITALHADVGSRVKRGQLLAELAGESGAAAVRQAVANVEQAAAALRLARANARRGEAVKDSGVLTKQQIEQYQIAEQSAVAAMAGAEAALSSARIQLARTRIVAVDDGIVTSRSVVLGAVVGSGSELFRLLRQGRLEWRAEIGAQQLSRLKPGQMATIGLPGDGQVSGTVRQLAPTLSNENRTAIAYVDLADHADAKAGMYVRGTITLGRRSAQILPASAVTLRDGHGYVFELDSPGRDSPRRDSPGQTSQRKVIQRQVGVGRSQAGEVEIVSGLAADALVVRSGGAFLSDGDTVRLSTQETP</sequence>
<proteinExistence type="inferred from homology"/>
<comment type="similarity">
    <text evidence="1">Belongs to the membrane fusion protein (MFP) (TC 8.A.1) family.</text>
</comment>
<dbReference type="GO" id="GO:1990281">
    <property type="term" value="C:efflux pump complex"/>
    <property type="evidence" value="ECO:0007669"/>
    <property type="project" value="TreeGrafter"/>
</dbReference>
<dbReference type="AlphaFoldDB" id="A0A516SIE0"/>
<dbReference type="NCBIfam" id="TIGR01730">
    <property type="entry name" value="RND_mfp"/>
    <property type="match status" value="1"/>
</dbReference>
<dbReference type="Proteomes" id="UP000317550">
    <property type="component" value="Chromosome"/>
</dbReference>
<keyword evidence="4" id="KW-1185">Reference proteome</keyword>
<reference evidence="4" key="1">
    <citation type="submission" date="2019-07" db="EMBL/GenBank/DDBJ databases">
        <title>Chitinimonas sp. nov., isolated from Ny-Alesund, arctica soil.</title>
        <authorList>
            <person name="Xu Q."/>
            <person name="Peng F."/>
        </authorList>
    </citation>
    <scope>NUCLEOTIDE SEQUENCE [LARGE SCALE GENOMIC DNA]</scope>
    <source>
        <strain evidence="4">R3-44</strain>
    </source>
</reference>
<dbReference type="Gene3D" id="1.10.287.470">
    <property type="entry name" value="Helix hairpin bin"/>
    <property type="match status" value="1"/>
</dbReference>
<dbReference type="Gene3D" id="2.40.50.100">
    <property type="match status" value="1"/>
</dbReference>
<name>A0A516SIE0_9NEIS</name>
<dbReference type="OrthoDB" id="10524at2"/>
<dbReference type="KEGG" id="cari:FNU76_17000"/>